<feature type="transmembrane region" description="Helical" evidence="8">
    <location>
        <begin position="283"/>
        <end position="302"/>
    </location>
</feature>
<evidence type="ECO:0000256" key="1">
    <source>
        <dbReference type="ARBA" id="ARBA00004651"/>
    </source>
</evidence>
<feature type="transmembrane region" description="Helical" evidence="8">
    <location>
        <begin position="157"/>
        <end position="176"/>
    </location>
</feature>
<feature type="transmembrane region" description="Helical" evidence="8">
    <location>
        <begin position="383"/>
        <end position="406"/>
    </location>
</feature>
<evidence type="ECO:0000256" key="8">
    <source>
        <dbReference type="SAM" id="Phobius"/>
    </source>
</evidence>
<comment type="subcellular location">
    <subcellularLocation>
        <location evidence="1">Cell membrane</location>
        <topology evidence="1">Multi-pass membrane protein</topology>
    </subcellularLocation>
    <subcellularLocation>
        <location evidence="7">Membrane</location>
        <topology evidence="7">Multi-pass membrane protein</topology>
    </subcellularLocation>
</comment>
<evidence type="ECO:0000256" key="7">
    <source>
        <dbReference type="RuleBase" id="RU000320"/>
    </source>
</evidence>
<dbReference type="Pfam" id="PF00361">
    <property type="entry name" value="Proton_antipo_M"/>
    <property type="match status" value="1"/>
</dbReference>
<name>A0A8J6NNR6_9CHLR</name>
<keyword evidence="4 8" id="KW-1133">Transmembrane helix</keyword>
<keyword evidence="2" id="KW-1003">Cell membrane</keyword>
<feature type="domain" description="NADH:quinone oxidoreductase/Mrp antiporter transmembrane" evidence="9">
    <location>
        <begin position="191"/>
        <end position="395"/>
    </location>
</feature>
<keyword evidence="5" id="KW-0560">Oxidoreductase</keyword>
<feature type="transmembrane region" description="Helical" evidence="8">
    <location>
        <begin position="80"/>
        <end position="98"/>
    </location>
</feature>
<dbReference type="EMBL" id="JACNJN010000147">
    <property type="protein sequence ID" value="MBC8336214.1"/>
    <property type="molecule type" value="Genomic_DNA"/>
</dbReference>
<evidence type="ECO:0000256" key="3">
    <source>
        <dbReference type="ARBA" id="ARBA00022692"/>
    </source>
</evidence>
<dbReference type="InterPro" id="IPR001750">
    <property type="entry name" value="ND/Mrp_TM"/>
</dbReference>
<evidence type="ECO:0000256" key="5">
    <source>
        <dbReference type="ARBA" id="ARBA00023002"/>
    </source>
</evidence>
<keyword evidence="3 7" id="KW-0812">Transmembrane</keyword>
<protein>
    <recommendedName>
        <fullName evidence="9">NADH:quinone oxidoreductase/Mrp antiporter transmembrane domain-containing protein</fullName>
    </recommendedName>
</protein>
<evidence type="ECO:0000313" key="10">
    <source>
        <dbReference type="EMBL" id="MBC8336214.1"/>
    </source>
</evidence>
<keyword evidence="6 8" id="KW-0472">Membrane</keyword>
<dbReference type="InterPro" id="IPR052175">
    <property type="entry name" value="ComplexI-like_HydComp"/>
</dbReference>
<dbReference type="GO" id="GO:0005886">
    <property type="term" value="C:plasma membrane"/>
    <property type="evidence" value="ECO:0007669"/>
    <property type="project" value="UniProtKB-SubCell"/>
</dbReference>
<dbReference type="PANTHER" id="PTHR42682">
    <property type="entry name" value="HYDROGENASE-4 COMPONENT F"/>
    <property type="match status" value="1"/>
</dbReference>
<evidence type="ECO:0000259" key="9">
    <source>
        <dbReference type="Pfam" id="PF00361"/>
    </source>
</evidence>
<feature type="transmembrane region" description="Helical" evidence="8">
    <location>
        <begin position="128"/>
        <end position="145"/>
    </location>
</feature>
<feature type="transmembrane region" description="Helical" evidence="8">
    <location>
        <begin position="26"/>
        <end position="45"/>
    </location>
</feature>
<feature type="transmembrane region" description="Helical" evidence="8">
    <location>
        <begin position="105"/>
        <end position="122"/>
    </location>
</feature>
<feature type="transmembrane region" description="Helical" evidence="8">
    <location>
        <begin position="308"/>
        <end position="331"/>
    </location>
</feature>
<sequence>MNAPLIWIGFPLILAIILWIPRRANITALLGGLSSLILAGVAWLLPIDTAIRLSSNLSIKISSSIAILGRQITISPTDQPLISLLFGLASLWFFGASAAGIARRLIPLGYGIIALLIASLSVEPFLYAALLIQTAILIAIPLLSPPEQRPGRGIIRFLIYQTLAMPFILSAGWLMAGVESSPGDIELLTQSATLLALGFAFLLAIFPLYSWIPLLMEEASPYAMGFILWLLPSVTLLFAISFLDRYTWLREFDQLNNALRSAGLLMVTTGGIWAAFQHHLGRIMGYATIVNTGFSLLALSLFPDYKLSAFFLLMIPQALGLIVWSLALSVVKMRENSLIYKEMRGMLQRYPIIIIGLIIAHFSASGLPLMANFPPILAIWEGVARQTLIAAFWLGLGLAGLFTGAIRSLAIMVRSPEDQLWELNGSLLQNILIGIGIFFILILGFFPQLIHPILTTLPAAFAHLSG</sequence>
<dbReference type="AlphaFoldDB" id="A0A8J6NNR6"/>
<evidence type="ECO:0000256" key="2">
    <source>
        <dbReference type="ARBA" id="ARBA00022475"/>
    </source>
</evidence>
<evidence type="ECO:0000313" key="11">
    <source>
        <dbReference type="Proteomes" id="UP000614469"/>
    </source>
</evidence>
<comment type="caution">
    <text evidence="10">The sequence shown here is derived from an EMBL/GenBank/DDBJ whole genome shotgun (WGS) entry which is preliminary data.</text>
</comment>
<evidence type="ECO:0000256" key="4">
    <source>
        <dbReference type="ARBA" id="ARBA00022989"/>
    </source>
</evidence>
<reference evidence="10 11" key="1">
    <citation type="submission" date="2020-08" db="EMBL/GenBank/DDBJ databases">
        <title>Bridging the membrane lipid divide: bacteria of the FCB group superphylum have the potential to synthesize archaeal ether lipids.</title>
        <authorList>
            <person name="Villanueva L."/>
            <person name="Von Meijenfeldt F.A.B."/>
            <person name="Westbye A.B."/>
            <person name="Yadav S."/>
            <person name="Hopmans E.C."/>
            <person name="Dutilh B.E."/>
            <person name="Sinninghe Damste J.S."/>
        </authorList>
    </citation>
    <scope>NUCLEOTIDE SEQUENCE [LARGE SCALE GENOMIC DNA]</scope>
    <source>
        <strain evidence="10">NIOZ-UU36</strain>
    </source>
</reference>
<dbReference type="Proteomes" id="UP000614469">
    <property type="component" value="Unassembled WGS sequence"/>
</dbReference>
<organism evidence="10 11">
    <name type="scientific">Candidatus Desulfolinea nitratireducens</name>
    <dbReference type="NCBI Taxonomy" id="2841698"/>
    <lineage>
        <taxon>Bacteria</taxon>
        <taxon>Bacillati</taxon>
        <taxon>Chloroflexota</taxon>
        <taxon>Anaerolineae</taxon>
        <taxon>Anaerolineales</taxon>
        <taxon>Anaerolineales incertae sedis</taxon>
        <taxon>Candidatus Desulfolinea</taxon>
    </lineage>
</organism>
<feature type="transmembrane region" description="Helical" evidence="8">
    <location>
        <begin position="5"/>
        <end position="20"/>
    </location>
</feature>
<feature type="transmembrane region" description="Helical" evidence="8">
    <location>
        <begin position="352"/>
        <end position="371"/>
    </location>
</feature>
<gene>
    <name evidence="10" type="ORF">H8E29_13185</name>
</gene>
<accession>A0A8J6NNR6</accession>
<evidence type="ECO:0000256" key="6">
    <source>
        <dbReference type="ARBA" id="ARBA00023136"/>
    </source>
</evidence>
<feature type="transmembrane region" description="Helical" evidence="8">
    <location>
        <begin position="188"/>
        <end position="209"/>
    </location>
</feature>
<feature type="transmembrane region" description="Helical" evidence="8">
    <location>
        <begin position="258"/>
        <end position="276"/>
    </location>
</feature>
<proteinExistence type="predicted"/>
<dbReference type="PANTHER" id="PTHR42682:SF4">
    <property type="entry name" value="NADH-UBIQUINONE_PLASTOQUINONE"/>
    <property type="match status" value="1"/>
</dbReference>
<dbReference type="GO" id="GO:0016491">
    <property type="term" value="F:oxidoreductase activity"/>
    <property type="evidence" value="ECO:0007669"/>
    <property type="project" value="UniProtKB-KW"/>
</dbReference>
<feature type="transmembrane region" description="Helical" evidence="8">
    <location>
        <begin position="427"/>
        <end position="446"/>
    </location>
</feature>
<feature type="transmembrane region" description="Helical" evidence="8">
    <location>
        <begin position="221"/>
        <end position="243"/>
    </location>
</feature>